<dbReference type="CDD" id="cd02189">
    <property type="entry name" value="delta_zeta_tubulin-like"/>
    <property type="match status" value="1"/>
</dbReference>
<dbReference type="Gene3D" id="3.40.50.1440">
    <property type="entry name" value="Tubulin/FtsZ, GTPase domain"/>
    <property type="match status" value="1"/>
</dbReference>
<dbReference type="Proteomes" id="UP001378592">
    <property type="component" value="Unassembled WGS sequence"/>
</dbReference>
<evidence type="ECO:0000313" key="17">
    <source>
        <dbReference type="Proteomes" id="UP001378592"/>
    </source>
</evidence>
<sequence>MSVVTIQVGQCGNQVGYDWYTRLGREVCSEALEKHMHKKHSYIRESFERWFNSVDDEQRIFARAVLIDTEQKVINSVFKKASRQMWQYNPASVVCRKDGGSGNNWALGFCERGPEMQEAVLNSVRKEVEACDRLCTFHNLLSCAGGTGSGLGSRIIADLRDEYQSKFNINSLVFPYNGGEIITQNYNLIFTLSEIYDVSDVNIVFQNDDLHKTCTNLYGNSNVDLHDLNSLISVKLLSCLQPVYSRSRNYLPSLISAMSPHPCYKLVSVKSAPHTIPENPIQDTSVSWNALLKYMMRSLYLYAPKGDVYDLKSRDTKYSSVCPKYLKSIANVLITRGGKNIPSTNMKDFCNKDLYPDWIPVASGFQHFHQEEKLLDYNKFVSLISNNSSVYECLNIVVEKAWTQFAQKAYLHQFTKHGLEENDIAEAFVKIENILTNYKHLSAI</sequence>
<keyword evidence="11" id="KW-0966">Cell projection</keyword>
<dbReference type="AlphaFoldDB" id="A0AAN9ZAF1"/>
<keyword evidence="8" id="KW-0970">Cilium biogenesis/degradation</keyword>
<dbReference type="PROSITE" id="PS00227">
    <property type="entry name" value="TUBULIN"/>
    <property type="match status" value="1"/>
</dbReference>
<evidence type="ECO:0000313" key="16">
    <source>
        <dbReference type="EMBL" id="KAK7867870.1"/>
    </source>
</evidence>
<evidence type="ECO:0000256" key="6">
    <source>
        <dbReference type="ARBA" id="ARBA00022701"/>
    </source>
</evidence>
<keyword evidence="17" id="KW-1185">Reference proteome</keyword>
<dbReference type="GO" id="GO:0005634">
    <property type="term" value="C:nucleus"/>
    <property type="evidence" value="ECO:0007669"/>
    <property type="project" value="UniProtKB-SubCell"/>
</dbReference>
<evidence type="ECO:0000256" key="8">
    <source>
        <dbReference type="ARBA" id="ARBA00022794"/>
    </source>
</evidence>
<protein>
    <recommendedName>
        <fullName evidence="5">Tubulin delta chain</fullName>
    </recommendedName>
    <alternativeName>
        <fullName evidence="12">Delta-tubulin</fullName>
    </alternativeName>
</protein>
<organism evidence="16 17">
    <name type="scientific">Gryllus longicercus</name>
    <dbReference type="NCBI Taxonomy" id="2509291"/>
    <lineage>
        <taxon>Eukaryota</taxon>
        <taxon>Metazoa</taxon>
        <taxon>Ecdysozoa</taxon>
        <taxon>Arthropoda</taxon>
        <taxon>Hexapoda</taxon>
        <taxon>Insecta</taxon>
        <taxon>Pterygota</taxon>
        <taxon>Neoptera</taxon>
        <taxon>Polyneoptera</taxon>
        <taxon>Orthoptera</taxon>
        <taxon>Ensifera</taxon>
        <taxon>Gryllidea</taxon>
        <taxon>Grylloidea</taxon>
        <taxon>Gryllidae</taxon>
        <taxon>Gryllinae</taxon>
        <taxon>Gryllus</taxon>
    </lineage>
</organism>
<dbReference type="EMBL" id="JAZDUA010000107">
    <property type="protein sequence ID" value="KAK7867870.1"/>
    <property type="molecule type" value="Genomic_DNA"/>
</dbReference>
<evidence type="ECO:0000256" key="2">
    <source>
        <dbReference type="ARBA" id="ARBA00004123"/>
    </source>
</evidence>
<evidence type="ECO:0000256" key="9">
    <source>
        <dbReference type="ARBA" id="ARBA00023134"/>
    </source>
</evidence>
<dbReference type="Pfam" id="PF00091">
    <property type="entry name" value="Tubulin"/>
    <property type="match status" value="1"/>
</dbReference>
<evidence type="ECO:0000256" key="11">
    <source>
        <dbReference type="ARBA" id="ARBA00023273"/>
    </source>
</evidence>
<comment type="subcellular location">
    <subcellularLocation>
        <location evidence="3">Cell projection</location>
        <location evidence="3">Cilium</location>
    </subcellularLocation>
    <subcellularLocation>
        <location evidence="1">Cytoplasm</location>
        <location evidence="1">Cytoskeleton</location>
        <location evidence="1">Microtubule organizing center</location>
        <location evidence="1">Centrosome</location>
        <location evidence="1">Centriole</location>
    </subcellularLocation>
    <subcellularLocation>
        <location evidence="2">Nucleus</location>
    </subcellularLocation>
</comment>
<evidence type="ECO:0000259" key="15">
    <source>
        <dbReference type="SMART" id="SM00864"/>
    </source>
</evidence>
<dbReference type="PRINTS" id="PR01224">
    <property type="entry name" value="DELTATUBULIN"/>
</dbReference>
<dbReference type="InterPro" id="IPR036525">
    <property type="entry name" value="Tubulin/FtsZ_GTPase_sf"/>
</dbReference>
<reference evidence="16 17" key="1">
    <citation type="submission" date="2024-03" db="EMBL/GenBank/DDBJ databases">
        <title>The genome assembly and annotation of the cricket Gryllus longicercus Weissman &amp; Gray.</title>
        <authorList>
            <person name="Szrajer S."/>
            <person name="Gray D."/>
            <person name="Ylla G."/>
        </authorList>
    </citation>
    <scope>NUCLEOTIDE SEQUENCE [LARGE SCALE GENOMIC DNA]</scope>
    <source>
        <strain evidence="16">DAG 2021-001</strain>
        <tissue evidence="16">Whole body minus gut</tissue>
    </source>
</reference>
<accession>A0AAN9ZAF1</accession>
<comment type="caution">
    <text evidence="16">The sequence shown here is derived from an EMBL/GenBank/DDBJ whole genome shotgun (WGS) entry which is preliminary data.</text>
</comment>
<keyword evidence="10" id="KW-0539">Nucleus</keyword>
<proteinExistence type="inferred from homology"/>
<gene>
    <name evidence="16" type="ORF">R5R35_008619</name>
</gene>
<evidence type="ECO:0000256" key="12">
    <source>
        <dbReference type="ARBA" id="ARBA00030594"/>
    </source>
</evidence>
<name>A0AAN9ZAF1_9ORTH</name>
<dbReference type="SUPFAM" id="SSF52490">
    <property type="entry name" value="Tubulin nucleotide-binding domain-like"/>
    <property type="match status" value="1"/>
</dbReference>
<dbReference type="GO" id="GO:0005200">
    <property type="term" value="F:structural constituent of cytoskeleton"/>
    <property type="evidence" value="ECO:0007669"/>
    <property type="project" value="InterPro"/>
</dbReference>
<evidence type="ECO:0000256" key="5">
    <source>
        <dbReference type="ARBA" id="ARBA00014184"/>
    </source>
</evidence>
<dbReference type="SMART" id="SM00864">
    <property type="entry name" value="Tubulin"/>
    <property type="match status" value="1"/>
</dbReference>
<feature type="domain" description="Tubulin/FtsZ GTPase" evidence="15">
    <location>
        <begin position="51"/>
        <end position="245"/>
    </location>
</feature>
<dbReference type="GO" id="GO:0007017">
    <property type="term" value="P:microtubule-based process"/>
    <property type="evidence" value="ECO:0007669"/>
    <property type="project" value="InterPro"/>
</dbReference>
<comment type="function">
    <text evidence="13">Acts as a positive regulator of hedgehog signaling and regulates ciliary function.</text>
</comment>
<evidence type="ECO:0000256" key="3">
    <source>
        <dbReference type="ARBA" id="ARBA00004138"/>
    </source>
</evidence>
<dbReference type="GO" id="GO:0005929">
    <property type="term" value="C:cilium"/>
    <property type="evidence" value="ECO:0007669"/>
    <property type="project" value="UniProtKB-SubCell"/>
</dbReference>
<keyword evidence="6 14" id="KW-0493">Microtubule</keyword>
<dbReference type="InterPro" id="IPR017975">
    <property type="entry name" value="Tubulin_CS"/>
</dbReference>
<evidence type="ECO:0000256" key="1">
    <source>
        <dbReference type="ARBA" id="ARBA00004114"/>
    </source>
</evidence>
<keyword evidence="7 14" id="KW-0547">Nucleotide-binding</keyword>
<dbReference type="GO" id="GO:0005874">
    <property type="term" value="C:microtubule"/>
    <property type="evidence" value="ECO:0007669"/>
    <property type="project" value="UniProtKB-KW"/>
</dbReference>
<evidence type="ECO:0000256" key="4">
    <source>
        <dbReference type="ARBA" id="ARBA00009636"/>
    </source>
</evidence>
<dbReference type="PANTHER" id="PTHR11588">
    <property type="entry name" value="TUBULIN"/>
    <property type="match status" value="1"/>
</dbReference>
<comment type="similarity">
    <text evidence="4 14">Belongs to the tubulin family.</text>
</comment>
<dbReference type="InterPro" id="IPR000217">
    <property type="entry name" value="Tubulin"/>
</dbReference>
<dbReference type="InterPro" id="IPR003008">
    <property type="entry name" value="Tubulin_FtsZ_GTPase"/>
</dbReference>
<evidence type="ECO:0000256" key="14">
    <source>
        <dbReference type="RuleBase" id="RU000352"/>
    </source>
</evidence>
<dbReference type="SUPFAM" id="SSF55307">
    <property type="entry name" value="Tubulin C-terminal domain-like"/>
    <property type="match status" value="1"/>
</dbReference>
<evidence type="ECO:0000256" key="10">
    <source>
        <dbReference type="ARBA" id="ARBA00023242"/>
    </source>
</evidence>
<dbReference type="PRINTS" id="PR01161">
    <property type="entry name" value="TUBULIN"/>
</dbReference>
<dbReference type="GO" id="GO:0005525">
    <property type="term" value="F:GTP binding"/>
    <property type="evidence" value="ECO:0007669"/>
    <property type="project" value="UniProtKB-UniRule"/>
</dbReference>
<dbReference type="GO" id="GO:0030030">
    <property type="term" value="P:cell projection organization"/>
    <property type="evidence" value="ECO:0007669"/>
    <property type="project" value="UniProtKB-KW"/>
</dbReference>
<evidence type="ECO:0000256" key="13">
    <source>
        <dbReference type="ARBA" id="ARBA00046149"/>
    </source>
</evidence>
<dbReference type="InterPro" id="IPR008280">
    <property type="entry name" value="Tub_FtsZ_C"/>
</dbReference>
<evidence type="ECO:0000256" key="7">
    <source>
        <dbReference type="ARBA" id="ARBA00022741"/>
    </source>
</evidence>
<keyword evidence="9 14" id="KW-0342">GTP-binding</keyword>
<dbReference type="InterPro" id="IPR002967">
    <property type="entry name" value="Delta_tubulin"/>
</dbReference>
<dbReference type="GO" id="GO:0005814">
    <property type="term" value="C:centriole"/>
    <property type="evidence" value="ECO:0007669"/>
    <property type="project" value="UniProtKB-SubCell"/>
</dbReference>